<evidence type="ECO:0000256" key="8">
    <source>
        <dbReference type="PIRSR" id="PIRSR500134-1"/>
    </source>
</evidence>
<feature type="binding site" evidence="10">
    <location>
        <position position="118"/>
    </location>
    <ligand>
        <name>NAD(+)</name>
        <dbReference type="ChEBI" id="CHEBI:57540"/>
    </ligand>
</feature>
<feature type="binding site" evidence="9">
    <location>
        <position position="250"/>
    </location>
    <ligand>
        <name>substrate</name>
    </ligand>
</feature>
<dbReference type="PIRSF" id="PIRSF500134">
    <property type="entry name" value="UDPglc_DH_bac"/>
    <property type="match status" value="1"/>
</dbReference>
<dbReference type="InterPro" id="IPR013328">
    <property type="entry name" value="6PGD_dom2"/>
</dbReference>
<evidence type="ECO:0000256" key="6">
    <source>
        <dbReference type="ARBA" id="ARBA00047473"/>
    </source>
</evidence>
<name>A0A1G7J3G5_9RHOB</name>
<dbReference type="GO" id="GO:0003979">
    <property type="term" value="F:UDP-glucose 6-dehydrogenase activity"/>
    <property type="evidence" value="ECO:0007669"/>
    <property type="project" value="UniProtKB-EC"/>
</dbReference>
<evidence type="ECO:0000256" key="5">
    <source>
        <dbReference type="ARBA" id="ARBA00023027"/>
    </source>
</evidence>
<dbReference type="GO" id="GO:0051287">
    <property type="term" value="F:NAD binding"/>
    <property type="evidence" value="ECO:0007669"/>
    <property type="project" value="InterPro"/>
</dbReference>
<feature type="binding site" evidence="9">
    <location>
        <begin position="142"/>
        <end position="145"/>
    </location>
    <ligand>
        <name>substrate</name>
    </ligand>
</feature>
<feature type="binding site" evidence="10">
    <location>
        <position position="314"/>
    </location>
    <ligand>
        <name>NAD(+)</name>
        <dbReference type="ChEBI" id="CHEBI:57540"/>
    </ligand>
</feature>
<feature type="binding site" evidence="10">
    <location>
        <position position="83"/>
    </location>
    <ligand>
        <name>NAD(+)</name>
        <dbReference type="ChEBI" id="CHEBI:57540"/>
    </ligand>
</feature>
<dbReference type="SMART" id="SM00984">
    <property type="entry name" value="UDPG_MGDP_dh_C"/>
    <property type="match status" value="1"/>
</dbReference>
<feature type="binding site" evidence="10">
    <location>
        <position position="29"/>
    </location>
    <ligand>
        <name>NAD(+)</name>
        <dbReference type="ChEBI" id="CHEBI:57540"/>
    </ligand>
</feature>
<evidence type="ECO:0000256" key="3">
    <source>
        <dbReference type="ARBA" id="ARBA00012954"/>
    </source>
</evidence>
<dbReference type="STRING" id="521013.SAMN04488567_3618"/>
<dbReference type="InterPro" id="IPR008927">
    <property type="entry name" value="6-PGluconate_DH-like_C_sf"/>
</dbReference>
<feature type="domain" description="UDP-glucose/GDP-mannose dehydrogenase C-terminal" evidence="11">
    <location>
        <begin position="300"/>
        <end position="387"/>
    </location>
</feature>
<evidence type="ECO:0000256" key="9">
    <source>
        <dbReference type="PIRSR" id="PIRSR500134-2"/>
    </source>
</evidence>
<dbReference type="PANTHER" id="PTHR43750:SF2">
    <property type="entry name" value="UDP-GLUCOSE 6-DEHYDROGENASE"/>
    <property type="match status" value="1"/>
</dbReference>
<dbReference type="Gene3D" id="1.10.1040.10">
    <property type="entry name" value="N-(1-d-carboxylethyl)-l-norvaline Dehydrogenase, domain 2"/>
    <property type="match status" value="1"/>
</dbReference>
<organism evidence="12 13">
    <name type="scientific">Limimaricola pyoseonensis</name>
    <dbReference type="NCBI Taxonomy" id="521013"/>
    <lineage>
        <taxon>Bacteria</taxon>
        <taxon>Pseudomonadati</taxon>
        <taxon>Pseudomonadota</taxon>
        <taxon>Alphaproteobacteria</taxon>
        <taxon>Rhodobacterales</taxon>
        <taxon>Paracoccaceae</taxon>
        <taxon>Limimaricola</taxon>
    </lineage>
</organism>
<sequence length="388" mass="42728">MKIAVFGIGYVGLSNAVLLAQHHRVVACDLSPDRVAEVNARRSPIKDPEIEEFLAHRPLELRATTDAAEAVAGAEFVLVSTPTNYDPVSNRFDTASVEAVIETVLGLSAGATIVVKSTIPVGFVREMRARFGTERILFSPEFLREGRALYDNLHPSRIVVGDRSEPARAFAALMTEGAAAEDVPVLFTDPSEAEAIKLFANTYLAMRVAYFNELDSYAMSLGMDTRQIIEGVGLDPRIGRHYSNPSFGYGGYCLPKDTKQLLANYSEVPQNLIGAIVEANRTRKDFIADRIIARAPRRVGIYRLTMKTGSDNFRQSSVQGIMKRLKAKGIEVLVYEPALEEESFFGSPVIRDLADFRARSEVIVANRLTADLESVADKVFTRDLFGSD</sequence>
<dbReference type="InterPro" id="IPR014027">
    <property type="entry name" value="UDP-Glc/GDP-Man_DH_C"/>
</dbReference>
<dbReference type="InterPro" id="IPR036291">
    <property type="entry name" value="NAD(P)-bd_dom_sf"/>
</dbReference>
<gene>
    <name evidence="12" type="ORF">SAMN04488567_3618</name>
</gene>
<comment type="catalytic activity">
    <reaction evidence="6 7">
        <text>UDP-alpha-D-glucose + 2 NAD(+) + H2O = UDP-alpha-D-glucuronate + 2 NADH + 3 H(+)</text>
        <dbReference type="Rhea" id="RHEA:23596"/>
        <dbReference type="ChEBI" id="CHEBI:15377"/>
        <dbReference type="ChEBI" id="CHEBI:15378"/>
        <dbReference type="ChEBI" id="CHEBI:57540"/>
        <dbReference type="ChEBI" id="CHEBI:57945"/>
        <dbReference type="ChEBI" id="CHEBI:58052"/>
        <dbReference type="ChEBI" id="CHEBI:58885"/>
        <dbReference type="EC" id="1.1.1.22"/>
    </reaction>
</comment>
<feature type="binding site" evidence="9">
    <location>
        <position position="307"/>
    </location>
    <ligand>
        <name>substrate</name>
    </ligand>
</feature>
<dbReference type="Proteomes" id="UP000198922">
    <property type="component" value="Unassembled WGS sequence"/>
</dbReference>
<keyword evidence="4 7" id="KW-0560">Oxidoreductase</keyword>
<dbReference type="Gene3D" id="3.40.50.720">
    <property type="entry name" value="NAD(P)-binding Rossmann-like Domain"/>
    <property type="match status" value="2"/>
</dbReference>
<dbReference type="Pfam" id="PF00984">
    <property type="entry name" value="UDPG_MGDP_dh"/>
    <property type="match status" value="1"/>
</dbReference>
<keyword evidence="5 7" id="KW-0520">NAD</keyword>
<keyword evidence="13" id="KW-1185">Reference proteome</keyword>
<evidence type="ECO:0000256" key="1">
    <source>
        <dbReference type="ARBA" id="ARBA00004701"/>
    </source>
</evidence>
<dbReference type="PANTHER" id="PTHR43750">
    <property type="entry name" value="UDP-GLUCOSE 6-DEHYDROGENASE TUAD"/>
    <property type="match status" value="1"/>
</dbReference>
<dbReference type="GO" id="GO:0006065">
    <property type="term" value="P:UDP-glucuronate biosynthetic process"/>
    <property type="evidence" value="ECO:0007669"/>
    <property type="project" value="UniProtKB-UniPathway"/>
</dbReference>
<accession>A0A1G7J3G5</accession>
<evidence type="ECO:0000256" key="2">
    <source>
        <dbReference type="ARBA" id="ARBA00006601"/>
    </source>
</evidence>
<feature type="binding site" evidence="9">
    <location>
        <begin position="242"/>
        <end position="246"/>
    </location>
    <ligand>
        <name>substrate</name>
    </ligand>
</feature>
<dbReference type="SUPFAM" id="SSF52413">
    <property type="entry name" value="UDP-glucose/GDP-mannose dehydrogenase C-terminal domain"/>
    <property type="match status" value="1"/>
</dbReference>
<feature type="binding site" evidence="10">
    <location>
        <position position="145"/>
    </location>
    <ligand>
        <name>NAD(+)</name>
        <dbReference type="ChEBI" id="CHEBI:57540"/>
    </ligand>
</feature>
<feature type="binding site" evidence="9">
    <location>
        <position position="306"/>
    </location>
    <ligand>
        <name>substrate</name>
    </ligand>
</feature>
<dbReference type="PIRSF" id="PIRSF000124">
    <property type="entry name" value="UDPglc_GDPman_dh"/>
    <property type="match status" value="1"/>
</dbReference>
<dbReference type="UniPathway" id="UPA00038">
    <property type="reaction ID" value="UER00491"/>
</dbReference>
<dbReference type="NCBIfam" id="TIGR03026">
    <property type="entry name" value="NDP-sugDHase"/>
    <property type="match status" value="1"/>
</dbReference>
<dbReference type="Pfam" id="PF03721">
    <property type="entry name" value="UDPG_MGDP_dh_N"/>
    <property type="match status" value="1"/>
</dbReference>
<dbReference type="InterPro" id="IPR001732">
    <property type="entry name" value="UDP-Glc/GDP-Man_DH_N"/>
</dbReference>
<dbReference type="SUPFAM" id="SSF51735">
    <property type="entry name" value="NAD(P)-binding Rossmann-fold domains"/>
    <property type="match status" value="1"/>
</dbReference>
<evidence type="ECO:0000313" key="12">
    <source>
        <dbReference type="EMBL" id="SDF19059.1"/>
    </source>
</evidence>
<reference evidence="13" key="1">
    <citation type="submission" date="2016-10" db="EMBL/GenBank/DDBJ databases">
        <authorList>
            <person name="Varghese N."/>
            <person name="Submissions S."/>
        </authorList>
    </citation>
    <scope>NUCLEOTIDE SEQUENCE [LARGE SCALE GENOMIC DNA]</scope>
    <source>
        <strain evidence="13">DSM 21424</strain>
    </source>
</reference>
<dbReference type="OrthoDB" id="9803238at2"/>
<dbReference type="RefSeq" id="WP_090114309.1">
    <property type="nucleotide sequence ID" value="NZ_FNAT01000008.1"/>
</dbReference>
<dbReference type="InterPro" id="IPR014026">
    <property type="entry name" value="UDP-Glc/GDP-Man_DH_dimer"/>
</dbReference>
<dbReference type="InterPro" id="IPR036220">
    <property type="entry name" value="UDP-Glc/GDP-Man_DH_C_sf"/>
</dbReference>
<evidence type="ECO:0000313" key="13">
    <source>
        <dbReference type="Proteomes" id="UP000198922"/>
    </source>
</evidence>
<protein>
    <recommendedName>
        <fullName evidence="3 7">UDP-glucose 6-dehydrogenase</fullName>
        <ecNumber evidence="3 7">1.1.1.22</ecNumber>
    </recommendedName>
</protein>
<feature type="binding site" evidence="10">
    <location>
        <position position="256"/>
    </location>
    <ligand>
        <name>NAD(+)</name>
        <dbReference type="ChEBI" id="CHEBI:57540"/>
    </ligand>
</feature>
<dbReference type="EC" id="1.1.1.22" evidence="3 7"/>
<dbReference type="GO" id="GO:0000271">
    <property type="term" value="P:polysaccharide biosynthetic process"/>
    <property type="evidence" value="ECO:0007669"/>
    <property type="project" value="InterPro"/>
</dbReference>
<dbReference type="InterPro" id="IPR028357">
    <property type="entry name" value="UDPglc_DH_bac"/>
</dbReference>
<proteinExistence type="inferred from homology"/>
<comment type="pathway">
    <text evidence="1">Nucleotide-sugar biosynthesis; UDP-alpha-D-glucuronate biosynthesis; UDP-alpha-D-glucuronate from UDP-alpha-D-glucose: step 1/1.</text>
</comment>
<dbReference type="InterPro" id="IPR017476">
    <property type="entry name" value="UDP-Glc/GDP-Man"/>
</dbReference>
<feature type="binding site" evidence="9">
    <location>
        <position position="197"/>
    </location>
    <ligand>
        <name>substrate</name>
    </ligand>
</feature>
<feature type="binding site" evidence="9">
    <location>
        <position position="388"/>
    </location>
    <ligand>
        <name>substrate</name>
    </ligand>
</feature>
<comment type="similarity">
    <text evidence="2 7">Belongs to the UDP-glucose/GDP-mannose dehydrogenase family.</text>
</comment>
<feature type="binding site" evidence="10">
    <location>
        <position position="34"/>
    </location>
    <ligand>
        <name>NAD(+)</name>
        <dbReference type="ChEBI" id="CHEBI:57540"/>
    </ligand>
</feature>
<evidence type="ECO:0000256" key="4">
    <source>
        <dbReference type="ARBA" id="ARBA00023002"/>
    </source>
</evidence>
<evidence type="ECO:0000256" key="10">
    <source>
        <dbReference type="PIRSR" id="PIRSR500134-3"/>
    </source>
</evidence>
<dbReference type="SUPFAM" id="SSF48179">
    <property type="entry name" value="6-phosphogluconate dehydrogenase C-terminal domain-like"/>
    <property type="match status" value="1"/>
</dbReference>
<dbReference type="AlphaFoldDB" id="A0A1G7J3G5"/>
<evidence type="ECO:0000256" key="7">
    <source>
        <dbReference type="PIRNR" id="PIRNR000124"/>
    </source>
</evidence>
<feature type="active site" description="Nucleophile" evidence="8">
    <location>
        <position position="253"/>
    </location>
</feature>
<dbReference type="Pfam" id="PF03720">
    <property type="entry name" value="UDPG_MGDP_dh_C"/>
    <property type="match status" value="1"/>
</dbReference>
<dbReference type="EMBL" id="FNAT01000008">
    <property type="protein sequence ID" value="SDF19059.1"/>
    <property type="molecule type" value="Genomic_DNA"/>
</dbReference>
<evidence type="ECO:0000259" key="11">
    <source>
        <dbReference type="SMART" id="SM00984"/>
    </source>
</evidence>